<dbReference type="RefSeq" id="WP_011127619.1">
    <property type="nucleotide sequence ID" value="NC_005070.1"/>
</dbReference>
<dbReference type="AlphaFoldDB" id="Q7U870"/>
<dbReference type="KEGG" id="syw:SYNW0754"/>
<reference evidence="1 2" key="1">
    <citation type="journal article" date="2003" name="Nature">
        <title>The genome of a motile marine Synechococcus.</title>
        <authorList>
            <person name="Palenik B."/>
            <person name="Brahamsha B."/>
            <person name="Larimer F."/>
            <person name="Land M."/>
            <person name="Hauser L."/>
            <person name="Chain P."/>
            <person name="Lamerdin J."/>
            <person name="Regala W."/>
            <person name="Allen E.A."/>
            <person name="McCarren J."/>
            <person name="Paulsen I."/>
            <person name="Dufresne A."/>
            <person name="Partensky F."/>
            <person name="Webb E."/>
            <person name="Waterbury J."/>
        </authorList>
    </citation>
    <scope>NUCLEOTIDE SEQUENCE [LARGE SCALE GENOMIC DNA]</scope>
    <source>
        <strain evidence="1 2">WH8102</strain>
    </source>
</reference>
<dbReference type="HOGENOM" id="CLU_1395705_0_0_3"/>
<proteinExistence type="predicted"/>
<protein>
    <submittedName>
        <fullName evidence="1">Conserved hypothetical</fullName>
    </submittedName>
</protein>
<dbReference type="EMBL" id="BX569691">
    <property type="protein sequence ID" value="CAE07269.1"/>
    <property type="molecule type" value="Genomic_DNA"/>
</dbReference>
<sequence length="195" mass="23375">MSLFSAQNRVPLTVPGSTSASPSIQVDSNLRRWFGRNLGIWRSRRQYTFSDEQVLHVDMHLKMEAFSEPAAGESRYRFSWWSDENNQHSDEFFARKPWYERSGVMEATLWGHQLQRSRGYLNTDPVRTRLRQVDEHETILESHYQQWDILEHIRLVDQDRYRYRAIYSWENGELAIVEHHHEIRMSDPLPLIQED</sequence>
<evidence type="ECO:0000313" key="2">
    <source>
        <dbReference type="Proteomes" id="UP000001422"/>
    </source>
</evidence>
<dbReference type="eggNOG" id="ENOG5033RHF">
    <property type="taxonomic scope" value="Bacteria"/>
</dbReference>
<accession>Q7U870</accession>
<organism evidence="1 2">
    <name type="scientific">Parasynechococcus marenigrum (strain WH8102)</name>
    <dbReference type="NCBI Taxonomy" id="84588"/>
    <lineage>
        <taxon>Bacteria</taxon>
        <taxon>Bacillati</taxon>
        <taxon>Cyanobacteriota</taxon>
        <taxon>Cyanophyceae</taxon>
        <taxon>Synechococcales</taxon>
        <taxon>Prochlorococcaceae</taxon>
        <taxon>Parasynechococcus</taxon>
        <taxon>Parasynechococcus marenigrum</taxon>
    </lineage>
</organism>
<name>Q7U870_PARMW</name>
<keyword evidence="2" id="KW-1185">Reference proteome</keyword>
<evidence type="ECO:0000313" key="1">
    <source>
        <dbReference type="EMBL" id="CAE07269.1"/>
    </source>
</evidence>
<gene>
    <name evidence="1" type="ordered locus">SYNW0754</name>
</gene>
<dbReference type="Proteomes" id="UP000001422">
    <property type="component" value="Chromosome"/>
</dbReference>
<dbReference type="STRING" id="84588.SYNW0754"/>